<sequence>MTLQVPIGKMETCFSFFLVFYQFGLFSILPFSLKVPPSISGNRDPFSPHCPRGTFGVRFEGQIFGEISNSTPCYHPFFWGCLLATTETTNFWNSFIAPSCP</sequence>
<accession>A0AAV4UEU4</accession>
<keyword evidence="1" id="KW-0812">Transmembrane</keyword>
<dbReference type="EMBL" id="BPLQ01011182">
    <property type="protein sequence ID" value="GIY56302.1"/>
    <property type="molecule type" value="Genomic_DNA"/>
</dbReference>
<evidence type="ECO:0000256" key="1">
    <source>
        <dbReference type="SAM" id="Phobius"/>
    </source>
</evidence>
<name>A0AAV4UEU4_9ARAC</name>
<feature type="transmembrane region" description="Helical" evidence="1">
    <location>
        <begin position="12"/>
        <end position="33"/>
    </location>
</feature>
<organism evidence="2 3">
    <name type="scientific">Caerostris darwini</name>
    <dbReference type="NCBI Taxonomy" id="1538125"/>
    <lineage>
        <taxon>Eukaryota</taxon>
        <taxon>Metazoa</taxon>
        <taxon>Ecdysozoa</taxon>
        <taxon>Arthropoda</taxon>
        <taxon>Chelicerata</taxon>
        <taxon>Arachnida</taxon>
        <taxon>Araneae</taxon>
        <taxon>Araneomorphae</taxon>
        <taxon>Entelegynae</taxon>
        <taxon>Araneoidea</taxon>
        <taxon>Araneidae</taxon>
        <taxon>Caerostris</taxon>
    </lineage>
</organism>
<protein>
    <submittedName>
        <fullName evidence="2">Uncharacterized protein</fullName>
    </submittedName>
</protein>
<dbReference type="Proteomes" id="UP001054837">
    <property type="component" value="Unassembled WGS sequence"/>
</dbReference>
<keyword evidence="1" id="KW-1133">Transmembrane helix</keyword>
<reference evidence="2 3" key="1">
    <citation type="submission" date="2021-06" db="EMBL/GenBank/DDBJ databases">
        <title>Caerostris darwini draft genome.</title>
        <authorList>
            <person name="Kono N."/>
            <person name="Arakawa K."/>
        </authorList>
    </citation>
    <scope>NUCLEOTIDE SEQUENCE [LARGE SCALE GENOMIC DNA]</scope>
</reference>
<keyword evidence="1" id="KW-0472">Membrane</keyword>
<dbReference type="AlphaFoldDB" id="A0AAV4UEU4"/>
<comment type="caution">
    <text evidence="2">The sequence shown here is derived from an EMBL/GenBank/DDBJ whole genome shotgun (WGS) entry which is preliminary data.</text>
</comment>
<evidence type="ECO:0000313" key="3">
    <source>
        <dbReference type="Proteomes" id="UP001054837"/>
    </source>
</evidence>
<evidence type="ECO:0000313" key="2">
    <source>
        <dbReference type="EMBL" id="GIY56302.1"/>
    </source>
</evidence>
<keyword evidence="3" id="KW-1185">Reference proteome</keyword>
<proteinExistence type="predicted"/>
<gene>
    <name evidence="2" type="ORF">CDAR_302401</name>
</gene>